<dbReference type="NCBIfam" id="TIGR02292">
    <property type="entry name" value="ygfB_yecA"/>
    <property type="match status" value="1"/>
</dbReference>
<dbReference type="AlphaFoldDB" id="A0A378HYH1"/>
<name>A0A378HYH1_9GAMM</name>
<comment type="similarity">
    <text evidence="1">Belongs to the UPF0149 family.</text>
</comment>
<evidence type="ECO:0000256" key="1">
    <source>
        <dbReference type="ARBA" id="ARBA00038308"/>
    </source>
</evidence>
<dbReference type="PANTHER" id="PTHR37528">
    <property type="entry name" value="UPF0149 PROTEIN YGFB"/>
    <property type="match status" value="1"/>
</dbReference>
<dbReference type="SUPFAM" id="SSF101327">
    <property type="entry name" value="YgfB-like"/>
    <property type="match status" value="1"/>
</dbReference>
<dbReference type="OrthoDB" id="9783391at2"/>
<keyword evidence="3" id="KW-1185">Reference proteome</keyword>
<dbReference type="Proteomes" id="UP000254968">
    <property type="component" value="Unassembled WGS sequence"/>
</dbReference>
<dbReference type="EMBL" id="UGNV01000001">
    <property type="protein sequence ID" value="STX27520.1"/>
    <property type="molecule type" value="Genomic_DNA"/>
</dbReference>
<organism evidence="2 3">
    <name type="scientific">Legionella beliardensis</name>
    <dbReference type="NCBI Taxonomy" id="91822"/>
    <lineage>
        <taxon>Bacteria</taxon>
        <taxon>Pseudomonadati</taxon>
        <taxon>Pseudomonadota</taxon>
        <taxon>Gammaproteobacteria</taxon>
        <taxon>Legionellales</taxon>
        <taxon>Legionellaceae</taxon>
        <taxon>Legionella</taxon>
    </lineage>
</organism>
<dbReference type="Gene3D" id="1.20.120.740">
    <property type="entry name" value="YgfB uncharacterised protein family UPF0149, PF03695"/>
    <property type="match status" value="1"/>
</dbReference>
<evidence type="ECO:0000313" key="3">
    <source>
        <dbReference type="Proteomes" id="UP000254968"/>
    </source>
</evidence>
<accession>A0A378HYH1</accession>
<dbReference type="PANTHER" id="PTHR37528:SF1">
    <property type="entry name" value="UPF0149 PROTEIN YGFB"/>
    <property type="match status" value="1"/>
</dbReference>
<dbReference type="Pfam" id="PF03695">
    <property type="entry name" value="UPF0149"/>
    <property type="match status" value="1"/>
</dbReference>
<sequence length="191" mass="21420">MPIESNLECLPSYQDFADRIAILSLPISSSELHGVMCGYLCAGSSSKAETYLQALTLKAKKDELTRTAALAIFDTYVITQQQINNFDFTFQLLLPAENAPLIDRAQAFSQWCEGFTQGITLSGVNYELLEEDESREALQHIVEFAQLDYDSLSINEDDEKALMEISEYTRMAVLRLSADLHTLHTNDSAKH</sequence>
<dbReference type="InterPro" id="IPR011978">
    <property type="entry name" value="YgfB-like"/>
</dbReference>
<protein>
    <submittedName>
        <fullName evidence="2">Conserved exported protein</fullName>
    </submittedName>
</protein>
<reference evidence="2 3" key="1">
    <citation type="submission" date="2018-06" db="EMBL/GenBank/DDBJ databases">
        <authorList>
            <consortium name="Pathogen Informatics"/>
            <person name="Doyle S."/>
        </authorList>
    </citation>
    <scope>NUCLEOTIDE SEQUENCE [LARGE SCALE GENOMIC DNA]</scope>
    <source>
        <strain evidence="2 3">NCTC13315</strain>
    </source>
</reference>
<dbReference type="RefSeq" id="WP_115301327.1">
    <property type="nucleotide sequence ID" value="NZ_CAAAHO010000003.1"/>
</dbReference>
<proteinExistence type="inferred from homology"/>
<dbReference type="InterPro" id="IPR036255">
    <property type="entry name" value="YgfB-like_sf"/>
</dbReference>
<gene>
    <name evidence="2" type="ORF">NCTC13315_00024</name>
</gene>
<evidence type="ECO:0000313" key="2">
    <source>
        <dbReference type="EMBL" id="STX27520.1"/>
    </source>
</evidence>
<dbReference type="GO" id="GO:0005829">
    <property type="term" value="C:cytosol"/>
    <property type="evidence" value="ECO:0007669"/>
    <property type="project" value="TreeGrafter"/>
</dbReference>